<name>A0ABZ1CWE1_9TREE</name>
<dbReference type="SUPFAM" id="SSF53474">
    <property type="entry name" value="alpha/beta-Hydrolases"/>
    <property type="match status" value="1"/>
</dbReference>
<evidence type="ECO:0000256" key="7">
    <source>
        <dbReference type="ARBA" id="ARBA00031934"/>
    </source>
</evidence>
<keyword evidence="5" id="KW-1015">Disulfide bond</keyword>
<gene>
    <name evidence="9" type="ORF">IL334_003037</name>
</gene>
<evidence type="ECO:0000256" key="5">
    <source>
        <dbReference type="ARBA" id="ARBA00023157"/>
    </source>
</evidence>
<evidence type="ECO:0000256" key="4">
    <source>
        <dbReference type="ARBA" id="ARBA00022801"/>
    </source>
</evidence>
<dbReference type="PRINTS" id="PR00414">
    <property type="entry name" value="PPTHIESTRASE"/>
</dbReference>
<evidence type="ECO:0000256" key="3">
    <source>
        <dbReference type="ARBA" id="ARBA00022729"/>
    </source>
</evidence>
<dbReference type="Gene3D" id="3.40.50.1820">
    <property type="entry name" value="alpha/beta hydrolase"/>
    <property type="match status" value="1"/>
</dbReference>
<dbReference type="EC" id="3.1.2.22" evidence="1"/>
<evidence type="ECO:0000256" key="2">
    <source>
        <dbReference type="ARBA" id="ARBA00014212"/>
    </source>
</evidence>
<dbReference type="PANTHER" id="PTHR11247:SF8">
    <property type="entry name" value="PALMITOYL-PROTEIN THIOESTERASE 1"/>
    <property type="match status" value="1"/>
</dbReference>
<accession>A0ABZ1CWE1</accession>
<keyword evidence="6" id="KW-0325">Glycoprotein</keyword>
<dbReference type="GeneID" id="87955168"/>
<dbReference type="RefSeq" id="XP_062790824.1">
    <property type="nucleotide sequence ID" value="XM_062934773.1"/>
</dbReference>
<dbReference type="PANTHER" id="PTHR11247">
    <property type="entry name" value="PALMITOYL-PROTEIN THIOESTERASE/DOLICHYLDIPHOSPHATASE 1"/>
    <property type="match status" value="1"/>
</dbReference>
<evidence type="ECO:0000256" key="1">
    <source>
        <dbReference type="ARBA" id="ARBA00012423"/>
    </source>
</evidence>
<evidence type="ECO:0000256" key="8">
    <source>
        <dbReference type="SAM" id="MobiDB-lite"/>
    </source>
</evidence>
<dbReference type="InterPro" id="IPR002472">
    <property type="entry name" value="Palm_thioest"/>
</dbReference>
<feature type="compositionally biased region" description="Acidic residues" evidence="8">
    <location>
        <begin position="273"/>
        <end position="285"/>
    </location>
</feature>
<reference evidence="9 10" key="1">
    <citation type="submission" date="2024-01" db="EMBL/GenBank/DDBJ databases">
        <title>Comparative genomics of Cryptococcus and Kwoniella reveals pathogenesis evolution and contrasting modes of karyotype evolution via chromosome fusion or intercentromeric recombination.</title>
        <authorList>
            <person name="Coelho M.A."/>
            <person name="David-Palma M."/>
            <person name="Shea T."/>
            <person name="Bowers K."/>
            <person name="McGinley-Smith S."/>
            <person name="Mohammad A.W."/>
            <person name="Gnirke A."/>
            <person name="Yurkov A.M."/>
            <person name="Nowrousian M."/>
            <person name="Sun S."/>
            <person name="Cuomo C.A."/>
            <person name="Heitman J."/>
        </authorList>
    </citation>
    <scope>NUCLEOTIDE SEQUENCE [LARGE SCALE GENOMIC DNA]</scope>
    <source>
        <strain evidence="9">CBS 11374</strain>
    </source>
</reference>
<dbReference type="InterPro" id="IPR029058">
    <property type="entry name" value="AB_hydrolase_fold"/>
</dbReference>
<evidence type="ECO:0000256" key="6">
    <source>
        <dbReference type="ARBA" id="ARBA00023180"/>
    </source>
</evidence>
<keyword evidence="10" id="KW-1185">Reference proteome</keyword>
<dbReference type="Proteomes" id="UP001329825">
    <property type="component" value="Chromosome 4"/>
</dbReference>
<evidence type="ECO:0000313" key="9">
    <source>
        <dbReference type="EMBL" id="WRT66084.1"/>
    </source>
</evidence>
<keyword evidence="3" id="KW-0732">Signal</keyword>
<proteinExistence type="predicted"/>
<protein>
    <recommendedName>
        <fullName evidence="2">Palmitoyl-protein thioesterase 1</fullName>
        <ecNumber evidence="1">3.1.2.22</ecNumber>
    </recommendedName>
    <alternativeName>
        <fullName evidence="7">Palmitoyl-protein hydrolase 1</fullName>
    </alternativeName>
</protein>
<feature type="region of interest" description="Disordered" evidence="8">
    <location>
        <begin position="266"/>
        <end position="298"/>
    </location>
</feature>
<organism evidence="9 10">
    <name type="scientific">Kwoniella shivajii</name>
    <dbReference type="NCBI Taxonomy" id="564305"/>
    <lineage>
        <taxon>Eukaryota</taxon>
        <taxon>Fungi</taxon>
        <taxon>Dikarya</taxon>
        <taxon>Basidiomycota</taxon>
        <taxon>Agaricomycotina</taxon>
        <taxon>Tremellomycetes</taxon>
        <taxon>Tremellales</taxon>
        <taxon>Cryptococcaceae</taxon>
        <taxon>Kwoniella</taxon>
    </lineage>
</organism>
<evidence type="ECO:0000313" key="10">
    <source>
        <dbReference type="Proteomes" id="UP001329825"/>
    </source>
</evidence>
<dbReference type="Pfam" id="PF02089">
    <property type="entry name" value="Palm_thioest"/>
    <property type="match status" value="1"/>
</dbReference>
<sequence length="390" mass="43295">MNGDPTSHIYIHIINVPSFEIEIGEIDVIRLDYNSTISTTLQILVEDRTGDTMRPTYLLTLLSVLSSFIGVEAIPTRDNQLVLAEEETPRPLVIWHGLGDTALSSGISSFIEDIKSIHPGIFVHSIQIPLDGSLDDERRAGFWGNAEEQGWAGCEQIETIPELKGGFDGMGFSQGGLFMRFYAQYCNNPPLKNLITFGTPHFGISALIPCPTPPTLSCILAARAARSGIYTSYAQSHIVQAAYFRDTERLDEFWKINKFIRDLNGEKGLGEDQDHDDDDDDDDDDTKQKGRNGSGNGVDKLDNFIAVMFDQDRTVSPAQSSHFSTYSPSNKSEIIPMNEQPMYLGDWIGLRSLDEKRGLVLEHCQGEHMDLGGKGGCGEKMVKDWVGWRG</sequence>
<keyword evidence="4" id="KW-0378">Hydrolase</keyword>
<dbReference type="EMBL" id="CP141884">
    <property type="protein sequence ID" value="WRT66084.1"/>
    <property type="molecule type" value="Genomic_DNA"/>
</dbReference>